<organism evidence="1 2">
    <name type="scientific">Aeromonas schubertii</name>
    <dbReference type="NCBI Taxonomy" id="652"/>
    <lineage>
        <taxon>Bacteria</taxon>
        <taxon>Pseudomonadati</taxon>
        <taxon>Pseudomonadota</taxon>
        <taxon>Gammaproteobacteria</taxon>
        <taxon>Aeromonadales</taxon>
        <taxon>Aeromonadaceae</taxon>
        <taxon>Aeromonas</taxon>
    </lineage>
</organism>
<name>A0A0S2SMA1_9GAMM</name>
<dbReference type="RefSeq" id="WP_200960256.1">
    <property type="nucleotide sequence ID" value="NZ_CP013067.1"/>
</dbReference>
<gene>
    <name evidence="1" type="ORF">WL1483_3429</name>
</gene>
<reference evidence="1 2" key="2">
    <citation type="journal article" date="2016" name="Genome Announc.">
        <title>Complete Genome Sequence of the Highly Virulent Aeromonas schubertii Strain WL1483, Isolated from Diseased Snakehead Fish (Channa argus) in China.</title>
        <authorList>
            <person name="Liu L."/>
            <person name="Li N."/>
            <person name="Zhang D."/>
            <person name="Fu X."/>
            <person name="Shi C."/>
            <person name="Lin Q."/>
            <person name="Hao G."/>
        </authorList>
    </citation>
    <scope>NUCLEOTIDE SEQUENCE [LARGE SCALE GENOMIC DNA]</scope>
    <source>
        <strain evidence="1 2">WL1483</strain>
    </source>
</reference>
<reference evidence="2" key="1">
    <citation type="submission" date="2015-10" db="EMBL/GenBank/DDBJ databases">
        <title>Complete Genome Sequence of Aeromonas schubertii strain WL1483.</title>
        <authorList>
            <person name="Liu L."/>
        </authorList>
    </citation>
    <scope>NUCLEOTIDE SEQUENCE [LARGE SCALE GENOMIC DNA]</scope>
    <source>
        <strain evidence="2">WL1483</strain>
    </source>
</reference>
<dbReference type="Proteomes" id="UP000058114">
    <property type="component" value="Chromosome"/>
</dbReference>
<dbReference type="AlphaFoldDB" id="A0A0S2SMA1"/>
<protein>
    <submittedName>
        <fullName evidence="1">Uncharacterized protein</fullName>
    </submittedName>
</protein>
<dbReference type="KEGG" id="asr:WL1483_3429"/>
<accession>A0A0S2SMA1</accession>
<sequence>MAAVITRHTVPNVKAANAYLVQQGYTNCGTTWLKGQRGYARMERLTSGAIRIIEGVA</sequence>
<dbReference type="PATRIC" id="fig|652.5.peg.3810"/>
<dbReference type="EMBL" id="CP013067">
    <property type="protein sequence ID" value="ALP42848.1"/>
    <property type="molecule type" value="Genomic_DNA"/>
</dbReference>
<evidence type="ECO:0000313" key="1">
    <source>
        <dbReference type="EMBL" id="ALP42848.1"/>
    </source>
</evidence>
<proteinExistence type="predicted"/>
<evidence type="ECO:0000313" key="2">
    <source>
        <dbReference type="Proteomes" id="UP000058114"/>
    </source>
</evidence>